<dbReference type="EMBL" id="HE804045">
    <property type="protein sequence ID" value="CCH34580.1"/>
    <property type="molecule type" value="Genomic_DNA"/>
</dbReference>
<proteinExistence type="predicted"/>
<dbReference type="STRING" id="1179773.BN6_73490"/>
<feature type="region of interest" description="Disordered" evidence="1">
    <location>
        <begin position="65"/>
        <end position="87"/>
    </location>
</feature>
<dbReference type="Proteomes" id="UP000006281">
    <property type="component" value="Chromosome"/>
</dbReference>
<keyword evidence="3" id="KW-1185">Reference proteome</keyword>
<protein>
    <submittedName>
        <fullName evidence="2">Uncharacterized protein</fullName>
    </submittedName>
</protein>
<organism evidence="2 3">
    <name type="scientific">Saccharothrix espanaensis (strain ATCC 51144 / DSM 44229 / JCM 9112 / NBRC 15066 / NRRL 15764)</name>
    <dbReference type="NCBI Taxonomy" id="1179773"/>
    <lineage>
        <taxon>Bacteria</taxon>
        <taxon>Bacillati</taxon>
        <taxon>Actinomycetota</taxon>
        <taxon>Actinomycetes</taxon>
        <taxon>Pseudonocardiales</taxon>
        <taxon>Pseudonocardiaceae</taxon>
        <taxon>Saccharothrix</taxon>
    </lineage>
</organism>
<name>K0K2W9_SACES</name>
<dbReference type="AlphaFoldDB" id="K0K2W9"/>
<evidence type="ECO:0000313" key="3">
    <source>
        <dbReference type="Proteomes" id="UP000006281"/>
    </source>
</evidence>
<reference evidence="2 3" key="1">
    <citation type="journal article" date="2012" name="BMC Genomics">
        <title>Complete genome sequence of Saccharothrix espanaensis DSM 44229T and comparison to the other completely sequenced Pseudonocardiaceae.</title>
        <authorList>
            <person name="Strobel T."/>
            <person name="Al-Dilaimi A."/>
            <person name="Blom J."/>
            <person name="Gessner A."/>
            <person name="Kalinowski J."/>
            <person name="Luzhetska M."/>
            <person name="Puhler A."/>
            <person name="Szczepanowski R."/>
            <person name="Bechthold A."/>
            <person name="Ruckert C."/>
        </authorList>
    </citation>
    <scope>NUCLEOTIDE SEQUENCE [LARGE SCALE GENOMIC DNA]</scope>
    <source>
        <strain evidence="3">ATCC 51144 / DSM 44229 / JCM 9112 / NBRC 15066 / NRRL 15764</strain>
    </source>
</reference>
<dbReference type="HOGENOM" id="CLU_2221325_0_0_11"/>
<evidence type="ECO:0000256" key="1">
    <source>
        <dbReference type="SAM" id="MobiDB-lite"/>
    </source>
</evidence>
<dbReference type="KEGG" id="sesp:BN6_73490"/>
<accession>K0K2W9</accession>
<evidence type="ECO:0000313" key="2">
    <source>
        <dbReference type="EMBL" id="CCH34580.1"/>
    </source>
</evidence>
<gene>
    <name evidence="2" type="ordered locus">BN6_73490</name>
</gene>
<sequence>MLCSGLVVVGVAGEVGEWLTRSGSGRRRGGWDWLDGCDLWSTSGWGRAYCGYRLSLGLLRVHRGRRDRGGGGGDRWSDRQVSGTPGRTRLRVAGAARASGDRLDCT</sequence>